<proteinExistence type="predicted"/>
<dbReference type="PATRIC" id="fig|294.133.peg.3222"/>
<organism evidence="1 2">
    <name type="scientific">Pseudomonas fluorescens</name>
    <dbReference type="NCBI Taxonomy" id="294"/>
    <lineage>
        <taxon>Bacteria</taxon>
        <taxon>Pseudomonadati</taxon>
        <taxon>Pseudomonadota</taxon>
        <taxon>Gammaproteobacteria</taxon>
        <taxon>Pseudomonadales</taxon>
        <taxon>Pseudomonadaceae</taxon>
        <taxon>Pseudomonas</taxon>
    </lineage>
</organism>
<protein>
    <submittedName>
        <fullName evidence="1">Uncharacterized protein</fullName>
    </submittedName>
</protein>
<name>A0A0F4V6I9_PSEFL</name>
<dbReference type="AlphaFoldDB" id="A0A0F4V6I9"/>
<comment type="caution">
    <text evidence="1">The sequence shown here is derived from an EMBL/GenBank/DDBJ whole genome shotgun (WGS) entry which is preliminary data.</text>
</comment>
<evidence type="ECO:0000313" key="2">
    <source>
        <dbReference type="Proteomes" id="UP000033400"/>
    </source>
</evidence>
<evidence type="ECO:0000313" key="1">
    <source>
        <dbReference type="EMBL" id="KJZ64374.1"/>
    </source>
</evidence>
<dbReference type="Proteomes" id="UP000033400">
    <property type="component" value="Unassembled WGS sequence"/>
</dbReference>
<gene>
    <name evidence="1" type="ORF">VD17_18005</name>
</gene>
<sequence>MFHAALFPGIGDVKTLRVSDLSTTKPKTFEGVCGTAFYDLGNGRRQLPSRFILYVSPLKTVVMEDDYMIGNQPSFASSWTKLCAG</sequence>
<dbReference type="EMBL" id="LACH01000039">
    <property type="protein sequence ID" value="KJZ64374.1"/>
    <property type="molecule type" value="Genomic_DNA"/>
</dbReference>
<accession>A0A0F4V6I9</accession>
<reference evidence="1 2" key="1">
    <citation type="submission" date="2015-03" db="EMBL/GenBank/DDBJ databases">
        <title>Comparative genomics of Pseudomonas insights into diversity of traits involved in vanlence and defense.</title>
        <authorList>
            <person name="Qin Y."/>
        </authorList>
    </citation>
    <scope>NUCLEOTIDE SEQUENCE [LARGE SCALE GENOMIC DNA]</scope>
    <source>
        <strain evidence="1 2">H24</strain>
    </source>
</reference>